<dbReference type="PIRSF" id="PIRSF017300">
    <property type="entry name" value="snoRNP_Mpp10"/>
    <property type="match status" value="1"/>
</dbReference>
<dbReference type="Pfam" id="PF04006">
    <property type="entry name" value="Mpp10"/>
    <property type="match status" value="1"/>
</dbReference>
<dbReference type="AlphaFoldDB" id="A0A060TBN6"/>
<keyword evidence="4 7" id="KW-0539">Nucleus</keyword>
<keyword evidence="3 7" id="KW-0698">rRNA processing</keyword>
<comment type="similarity">
    <text evidence="6 7">Belongs to the MPP10 family.</text>
</comment>
<evidence type="ECO:0000256" key="1">
    <source>
        <dbReference type="ARBA" id="ARBA00004604"/>
    </source>
</evidence>
<feature type="compositionally biased region" description="Basic and acidic residues" evidence="8">
    <location>
        <begin position="508"/>
        <end position="520"/>
    </location>
</feature>
<evidence type="ECO:0000256" key="4">
    <source>
        <dbReference type="ARBA" id="ARBA00023242"/>
    </source>
</evidence>
<feature type="compositionally biased region" description="Basic and acidic residues" evidence="8">
    <location>
        <begin position="305"/>
        <end position="314"/>
    </location>
</feature>
<feature type="compositionally biased region" description="Acidic residues" evidence="8">
    <location>
        <begin position="201"/>
        <end position="224"/>
    </location>
</feature>
<reference evidence="9" key="2">
    <citation type="submission" date="2014-06" db="EMBL/GenBank/DDBJ databases">
        <title>The complete genome of Blastobotrys (Arxula) adeninivorans LS3 - a yeast of biotechnological interest.</title>
        <authorList>
            <person name="Kunze G."/>
            <person name="Gaillardin C."/>
            <person name="Czernicka M."/>
            <person name="Durrens P."/>
            <person name="Martin T."/>
            <person name="Boer E."/>
            <person name="Gabaldon T."/>
            <person name="Cruz J."/>
            <person name="Talla E."/>
            <person name="Marck C."/>
            <person name="Goffeau A."/>
            <person name="Barbe V."/>
            <person name="Baret P."/>
            <person name="Baronian K."/>
            <person name="Beier S."/>
            <person name="Bleykasten C."/>
            <person name="Bode R."/>
            <person name="Casaregola S."/>
            <person name="Despons L."/>
            <person name="Fairhead C."/>
            <person name="Giersberg M."/>
            <person name="Gierski P."/>
            <person name="Hahnel U."/>
            <person name="Hartmann A."/>
            <person name="Jankowska D."/>
            <person name="Jubin C."/>
            <person name="Jung P."/>
            <person name="Lafontaine I."/>
            <person name="Leh-Louis V."/>
            <person name="Lemaire M."/>
            <person name="Marcet-Houben M."/>
            <person name="Mascher M."/>
            <person name="Morel G."/>
            <person name="Richard G.-F."/>
            <person name="Riechen J."/>
            <person name="Sacerdot C."/>
            <person name="Sarkar A."/>
            <person name="Savel G."/>
            <person name="Schacherer J."/>
            <person name="Sherman D."/>
            <person name="Straub M.-L."/>
            <person name="Stein N."/>
            <person name="Thierry A."/>
            <person name="Trautwein-Schult A."/>
            <person name="Westhof E."/>
            <person name="Worch S."/>
            <person name="Dujon B."/>
            <person name="Souciet J.-L."/>
            <person name="Wincker P."/>
            <person name="Scholz U."/>
            <person name="Neuveglise N."/>
        </authorList>
    </citation>
    <scope>NUCLEOTIDE SEQUENCE</scope>
    <source>
        <strain evidence="9">LS3</strain>
    </source>
</reference>
<protein>
    <recommendedName>
        <fullName evidence="7">U3 small nucleolar ribonucleoprotein protein MPP10</fullName>
    </recommendedName>
</protein>
<dbReference type="GO" id="GO:0005732">
    <property type="term" value="C:sno(s)RNA-containing ribonucleoprotein complex"/>
    <property type="evidence" value="ECO:0007669"/>
    <property type="project" value="UniProtKB-UniRule"/>
</dbReference>
<evidence type="ECO:0000256" key="8">
    <source>
        <dbReference type="SAM" id="MobiDB-lite"/>
    </source>
</evidence>
<reference evidence="9" key="1">
    <citation type="submission" date="2014-02" db="EMBL/GenBank/DDBJ databases">
        <authorList>
            <person name="Genoscope - CEA"/>
        </authorList>
    </citation>
    <scope>NUCLEOTIDE SEQUENCE</scope>
    <source>
        <strain evidence="9">LS3</strain>
    </source>
</reference>
<feature type="compositionally biased region" description="Acidic residues" evidence="8">
    <location>
        <begin position="91"/>
        <end position="100"/>
    </location>
</feature>
<feature type="region of interest" description="Disordered" evidence="8">
    <location>
        <begin position="421"/>
        <end position="440"/>
    </location>
</feature>
<accession>A0A060TBN6</accession>
<evidence type="ECO:0000256" key="5">
    <source>
        <dbReference type="ARBA" id="ARBA00023274"/>
    </source>
</evidence>
<feature type="compositionally biased region" description="Basic and acidic residues" evidence="8">
    <location>
        <begin position="551"/>
        <end position="562"/>
    </location>
</feature>
<evidence type="ECO:0000256" key="3">
    <source>
        <dbReference type="ARBA" id="ARBA00022552"/>
    </source>
</evidence>
<feature type="region of interest" description="Disordered" evidence="8">
    <location>
        <begin position="78"/>
        <end position="352"/>
    </location>
</feature>
<dbReference type="PANTHER" id="PTHR17039:SF0">
    <property type="entry name" value="U3 SMALL NUCLEOLAR RIBONUCLEOPROTEIN PROTEIN MPP10"/>
    <property type="match status" value="1"/>
</dbReference>
<sequence>MSDLTDLLQERPQDLFLADEKLRAASLQAVKANFDPIAKGYSIFDSLHVDGLDAEQVWAQARMVVDGVVDKLLGEEIPALGPAGTKRSADEISDESDEEAFGDHISMDSDEVSDDNADGMEDQDSEDEGFENIDNVDDYDELESEAESGQELSAEGEEGDEEEDDDDEEEDDDAPKKKSELDDGQFVLEDFKKQVLALENPNEDDDEEIDYFGELEDSDSDDDGADMKYEDFFGSNKSKKKEVNMRSKKAKKAKDASEDEDEEFEGLGYDTQGDGIERAMKSATKDLFEDESEDEEDQEDSNLSKFERQQKEIMRQIQELEDENVAEKHWAVRGEVKSRDRPQNSLLEHELDFERTSKPVPVITQEVTESLEDTIRRRIKNDDFDDLPRRLPDSLPEFKPSKLVDVQETKSQKSLAELYEEDYAKEQNPSAYRDAESEKLEQAHKEITDLFSKISHKLDALSSWNYTPKAPKPSLTVVANTATISMEEAQPATMSSESALAPQEIYKPGEESNNSRREVVNKQGLPVAKSEMTREERKRERRRAKAKRAKVMHEKEEKEKVMAQKSGSKADVLQTLKKGNVTVIGKDGEKRDVRGNLKKEAVRPTGANLRL</sequence>
<feature type="compositionally biased region" description="Acidic residues" evidence="8">
    <location>
        <begin position="288"/>
        <end position="300"/>
    </location>
</feature>
<dbReference type="GO" id="GO:0032040">
    <property type="term" value="C:small-subunit processome"/>
    <property type="evidence" value="ECO:0007669"/>
    <property type="project" value="TreeGrafter"/>
</dbReference>
<dbReference type="EMBL" id="HG937692">
    <property type="protein sequence ID" value="CDP36297.1"/>
    <property type="molecule type" value="Genomic_DNA"/>
</dbReference>
<evidence type="ECO:0000256" key="6">
    <source>
        <dbReference type="ARBA" id="ARBA00029455"/>
    </source>
</evidence>
<organism evidence="9">
    <name type="scientific">Blastobotrys adeninivorans</name>
    <name type="common">Yeast</name>
    <name type="synonym">Arxula adeninivorans</name>
    <dbReference type="NCBI Taxonomy" id="409370"/>
    <lineage>
        <taxon>Eukaryota</taxon>
        <taxon>Fungi</taxon>
        <taxon>Dikarya</taxon>
        <taxon>Ascomycota</taxon>
        <taxon>Saccharomycotina</taxon>
        <taxon>Dipodascomycetes</taxon>
        <taxon>Dipodascales</taxon>
        <taxon>Trichomonascaceae</taxon>
        <taxon>Blastobotrys</taxon>
    </lineage>
</organism>
<dbReference type="PANTHER" id="PTHR17039">
    <property type="entry name" value="U3 SMALL NUCLEOLAR RIBONUCLEOPROTEIN PROTEIN MPP10"/>
    <property type="match status" value="1"/>
</dbReference>
<evidence type="ECO:0000256" key="2">
    <source>
        <dbReference type="ARBA" id="ARBA00022517"/>
    </source>
</evidence>
<comment type="subcellular location">
    <subcellularLocation>
        <location evidence="1 7">Nucleus</location>
        <location evidence="1 7">Nucleolus</location>
    </subcellularLocation>
</comment>
<dbReference type="GO" id="GO:0006364">
    <property type="term" value="P:rRNA processing"/>
    <property type="evidence" value="ECO:0007669"/>
    <property type="project" value="UniProtKB-KW"/>
</dbReference>
<name>A0A060TBN6_BLAAD</name>
<feature type="compositionally biased region" description="Basic and acidic residues" evidence="8">
    <location>
        <begin position="325"/>
        <end position="352"/>
    </location>
</feature>
<keyword evidence="5 7" id="KW-0687">Ribonucleoprotein</keyword>
<evidence type="ECO:0000313" key="9">
    <source>
        <dbReference type="EMBL" id="CDP36297.1"/>
    </source>
</evidence>
<proteinExistence type="inferred from homology"/>
<dbReference type="InterPro" id="IPR012173">
    <property type="entry name" value="Mpp10"/>
</dbReference>
<feature type="compositionally biased region" description="Acidic residues" evidence="8">
    <location>
        <begin position="108"/>
        <end position="173"/>
    </location>
</feature>
<dbReference type="PhylomeDB" id="A0A060TBN6"/>
<feature type="region of interest" description="Disordered" evidence="8">
    <location>
        <begin position="508"/>
        <end position="568"/>
    </location>
</feature>
<keyword evidence="2 7" id="KW-0690">Ribosome biogenesis</keyword>
<feature type="compositionally biased region" description="Basic residues" evidence="8">
    <location>
        <begin position="539"/>
        <end position="550"/>
    </location>
</feature>
<comment type="function">
    <text evidence="7">Involved in nucleolar processing of pre-18S ribosomal RNA.</text>
</comment>
<feature type="compositionally biased region" description="Basic and acidic residues" evidence="8">
    <location>
        <begin position="275"/>
        <end position="287"/>
    </location>
</feature>
<gene>
    <name evidence="9" type="ORF">GNLVRS02_ARAD1B09724g</name>
</gene>
<dbReference type="GO" id="GO:0034457">
    <property type="term" value="C:Mpp10 complex"/>
    <property type="evidence" value="ECO:0007669"/>
    <property type="project" value="UniProtKB-UniRule"/>
</dbReference>
<evidence type="ECO:0000256" key="7">
    <source>
        <dbReference type="PIRNR" id="PIRNR017300"/>
    </source>
</evidence>